<dbReference type="HAMAP" id="MF_00051">
    <property type="entry name" value="SHMT"/>
    <property type="match status" value="1"/>
</dbReference>
<dbReference type="InterPro" id="IPR019798">
    <property type="entry name" value="Ser_HO-MeTrfase_PLP_BS"/>
</dbReference>
<dbReference type="PROSITE" id="PS00096">
    <property type="entry name" value="SHMT"/>
    <property type="match status" value="1"/>
</dbReference>
<dbReference type="PANTHER" id="PTHR11680:SF35">
    <property type="entry name" value="SERINE HYDROXYMETHYLTRANSFERASE 1"/>
    <property type="match status" value="1"/>
</dbReference>
<proteinExistence type="inferred from homology"/>
<dbReference type="UniPathway" id="UPA00288">
    <property type="reaction ID" value="UER01023"/>
</dbReference>
<evidence type="ECO:0000313" key="9">
    <source>
        <dbReference type="EMBL" id="PIU15755.1"/>
    </source>
</evidence>
<evidence type="ECO:0000256" key="1">
    <source>
        <dbReference type="ARBA" id="ARBA00001933"/>
    </source>
</evidence>
<feature type="site" description="Plays an important role in substrate specificity" evidence="6">
    <location>
        <position position="222"/>
    </location>
</feature>
<dbReference type="InterPro" id="IPR015422">
    <property type="entry name" value="PyrdxlP-dep_Trfase_small"/>
</dbReference>
<feature type="binding site" evidence="6">
    <location>
        <begin position="119"/>
        <end position="121"/>
    </location>
    <ligand>
        <name>(6S)-5,6,7,8-tetrahydrofolate</name>
        <dbReference type="ChEBI" id="CHEBI:57453"/>
    </ligand>
</feature>
<name>A0A2M6XUQ4_9BACT</name>
<comment type="pathway">
    <text evidence="6">Amino-acid biosynthesis; glycine biosynthesis; glycine from L-serine: step 1/1.</text>
</comment>
<dbReference type="UniPathway" id="UPA00193"/>
<dbReference type="Pfam" id="PF00464">
    <property type="entry name" value="SHMT"/>
    <property type="match status" value="1"/>
</dbReference>
<evidence type="ECO:0000313" key="10">
    <source>
        <dbReference type="Proteomes" id="UP000229784"/>
    </source>
</evidence>
<dbReference type="InterPro" id="IPR001085">
    <property type="entry name" value="Ser_HO-MeTrfase"/>
</dbReference>
<dbReference type="InterPro" id="IPR049943">
    <property type="entry name" value="Ser_HO-MeTrfase-like"/>
</dbReference>
<comment type="caution">
    <text evidence="9">The sequence shown here is derived from an EMBL/GenBank/DDBJ whole genome shotgun (WGS) entry which is preliminary data.</text>
</comment>
<comment type="caution">
    <text evidence="6">Lacks conserved residue(s) required for the propagation of feature annotation.</text>
</comment>
<accession>A0A2M6XUQ4</accession>
<dbReference type="InterPro" id="IPR039429">
    <property type="entry name" value="SHMT-like_dom"/>
</dbReference>
<keyword evidence="9" id="KW-0489">Methyltransferase</keyword>
<dbReference type="EC" id="2.1.2.1" evidence="6"/>
<comment type="subcellular location">
    <subcellularLocation>
        <location evidence="6">Cytoplasm</location>
    </subcellularLocation>
</comment>
<dbReference type="SUPFAM" id="SSF53383">
    <property type="entry name" value="PLP-dependent transferases"/>
    <property type="match status" value="1"/>
</dbReference>
<keyword evidence="6" id="KW-0028">Amino-acid biosynthesis</keyword>
<organism evidence="9 10">
    <name type="scientific">bacterium (Candidatus Gribaldobacteria) CG08_land_8_20_14_0_20_39_15</name>
    <dbReference type="NCBI Taxonomy" id="2014273"/>
    <lineage>
        <taxon>Bacteria</taxon>
        <taxon>Candidatus Gribaldobacteria</taxon>
    </lineage>
</organism>
<evidence type="ECO:0000256" key="5">
    <source>
        <dbReference type="ARBA" id="ARBA00022898"/>
    </source>
</evidence>
<comment type="catalytic activity">
    <reaction evidence="6">
        <text>(6R)-5,10-methylene-5,6,7,8-tetrahydrofolate + glycine + H2O = (6S)-5,6,7,8-tetrahydrofolate + L-serine</text>
        <dbReference type="Rhea" id="RHEA:15481"/>
        <dbReference type="ChEBI" id="CHEBI:15377"/>
        <dbReference type="ChEBI" id="CHEBI:15636"/>
        <dbReference type="ChEBI" id="CHEBI:33384"/>
        <dbReference type="ChEBI" id="CHEBI:57305"/>
        <dbReference type="ChEBI" id="CHEBI:57453"/>
        <dbReference type="EC" id="2.1.2.1"/>
    </reaction>
</comment>
<comment type="subunit">
    <text evidence="6">Homodimer.</text>
</comment>
<dbReference type="InterPro" id="IPR015421">
    <property type="entry name" value="PyrdxlP-dep_Trfase_major"/>
</dbReference>
<dbReference type="AlphaFoldDB" id="A0A2M6XUQ4"/>
<dbReference type="GO" id="GO:0035999">
    <property type="term" value="P:tetrahydrofolate interconversion"/>
    <property type="evidence" value="ECO:0007669"/>
    <property type="project" value="UniProtKB-UniRule"/>
</dbReference>
<dbReference type="GO" id="GO:0032259">
    <property type="term" value="P:methylation"/>
    <property type="evidence" value="ECO:0007669"/>
    <property type="project" value="UniProtKB-KW"/>
</dbReference>
<evidence type="ECO:0000256" key="3">
    <source>
        <dbReference type="ARBA" id="ARBA00022563"/>
    </source>
</evidence>
<reference evidence="10" key="1">
    <citation type="submission" date="2017-09" db="EMBL/GenBank/DDBJ databases">
        <title>Depth-based differentiation of microbial function through sediment-hosted aquifers and enrichment of novel symbionts in the deep terrestrial subsurface.</title>
        <authorList>
            <person name="Probst A.J."/>
            <person name="Ladd B."/>
            <person name="Jarett J.K."/>
            <person name="Geller-Mcgrath D.E."/>
            <person name="Sieber C.M.K."/>
            <person name="Emerson J.B."/>
            <person name="Anantharaman K."/>
            <person name="Thomas B.C."/>
            <person name="Malmstrom R."/>
            <person name="Stieglmeier M."/>
            <person name="Klingl A."/>
            <person name="Woyke T."/>
            <person name="Ryan C.M."/>
            <person name="Banfield J.F."/>
        </authorList>
    </citation>
    <scope>NUCLEOTIDE SEQUENCE [LARGE SCALE GENOMIC DNA]</scope>
</reference>
<dbReference type="PIRSF" id="PIRSF000412">
    <property type="entry name" value="SHMT"/>
    <property type="match status" value="1"/>
</dbReference>
<dbReference type="PANTHER" id="PTHR11680">
    <property type="entry name" value="SERINE HYDROXYMETHYLTRANSFERASE"/>
    <property type="match status" value="1"/>
</dbReference>
<keyword evidence="3 6" id="KW-0554">One-carbon metabolism</keyword>
<comment type="pathway">
    <text evidence="6">One-carbon metabolism; tetrahydrofolate interconversion.</text>
</comment>
<dbReference type="Gene3D" id="3.40.640.10">
    <property type="entry name" value="Type I PLP-dependent aspartate aminotransferase-like (Major domain)"/>
    <property type="match status" value="1"/>
</dbReference>
<dbReference type="EMBL" id="PEXQ01000033">
    <property type="protein sequence ID" value="PIU15755.1"/>
    <property type="molecule type" value="Genomic_DNA"/>
</dbReference>
<evidence type="ECO:0000259" key="8">
    <source>
        <dbReference type="Pfam" id="PF00464"/>
    </source>
</evidence>
<dbReference type="GO" id="GO:0004372">
    <property type="term" value="F:glycine hydroxymethyltransferase activity"/>
    <property type="evidence" value="ECO:0007669"/>
    <property type="project" value="UniProtKB-UniRule"/>
</dbReference>
<keyword evidence="6" id="KW-0963">Cytoplasm</keyword>
<evidence type="ECO:0000256" key="2">
    <source>
        <dbReference type="ARBA" id="ARBA00006376"/>
    </source>
</evidence>
<dbReference type="GO" id="GO:0005737">
    <property type="term" value="C:cytoplasm"/>
    <property type="evidence" value="ECO:0007669"/>
    <property type="project" value="UniProtKB-SubCell"/>
</dbReference>
<keyword evidence="5 6" id="KW-0663">Pyridoxal phosphate</keyword>
<dbReference type="Gene3D" id="3.90.1150.10">
    <property type="entry name" value="Aspartate Aminotransferase, domain 1"/>
    <property type="match status" value="1"/>
</dbReference>
<evidence type="ECO:0000256" key="6">
    <source>
        <dbReference type="HAMAP-Rule" id="MF_00051"/>
    </source>
</evidence>
<keyword evidence="4 6" id="KW-0808">Transferase</keyword>
<dbReference type="GO" id="GO:0019264">
    <property type="term" value="P:glycine biosynthetic process from serine"/>
    <property type="evidence" value="ECO:0007669"/>
    <property type="project" value="UniProtKB-UniRule"/>
</dbReference>
<gene>
    <name evidence="6 9" type="primary">glyA</name>
    <name evidence="9" type="ORF">COT20_01395</name>
</gene>
<feature type="modified residue" description="N6-(pyridoxal phosphate)lysine" evidence="6 7">
    <location>
        <position position="223"/>
    </location>
</feature>
<comment type="cofactor">
    <cofactor evidence="1 6 7">
        <name>pyridoxal 5'-phosphate</name>
        <dbReference type="ChEBI" id="CHEBI:597326"/>
    </cofactor>
</comment>
<dbReference type="CDD" id="cd00378">
    <property type="entry name" value="SHMT"/>
    <property type="match status" value="1"/>
</dbReference>
<evidence type="ECO:0000256" key="7">
    <source>
        <dbReference type="PIRSR" id="PIRSR000412-50"/>
    </source>
</evidence>
<comment type="function">
    <text evidence="6">Catalyzes the reversible interconversion of serine and glycine with tetrahydrofolate (THF) serving as the one-carbon carrier. This reaction serves as the major source of one-carbon groups required for the biosynthesis of purines, thymidylate, methionine, and other important biomolecules. Also exhibits THF-independent aldolase activity toward beta-hydroxyamino acids, producing glycine and aldehydes, via a retro-aldol mechanism.</text>
</comment>
<protein>
    <recommendedName>
        <fullName evidence="6">Serine hydroxymethyltransferase</fullName>
        <shortName evidence="6">SHMT</shortName>
        <shortName evidence="6">Serine methylase</shortName>
        <ecNumber evidence="6">2.1.2.1</ecNumber>
    </recommendedName>
</protein>
<dbReference type="Proteomes" id="UP000229784">
    <property type="component" value="Unassembled WGS sequence"/>
</dbReference>
<dbReference type="InterPro" id="IPR015424">
    <property type="entry name" value="PyrdxlP-dep_Trfase"/>
</dbReference>
<comment type="similarity">
    <text evidence="2 6">Belongs to the SHMT family.</text>
</comment>
<evidence type="ECO:0000256" key="4">
    <source>
        <dbReference type="ARBA" id="ARBA00022679"/>
    </source>
</evidence>
<dbReference type="GO" id="GO:0008168">
    <property type="term" value="F:methyltransferase activity"/>
    <property type="evidence" value="ECO:0007669"/>
    <property type="project" value="UniProtKB-KW"/>
</dbReference>
<dbReference type="GO" id="GO:0030170">
    <property type="term" value="F:pyridoxal phosphate binding"/>
    <property type="evidence" value="ECO:0007669"/>
    <property type="project" value="UniProtKB-UniRule"/>
</dbReference>
<feature type="domain" description="Serine hydroxymethyltransferase-like" evidence="8">
    <location>
        <begin position="2"/>
        <end position="384"/>
    </location>
</feature>
<dbReference type="NCBIfam" id="NF000586">
    <property type="entry name" value="PRK00011.1"/>
    <property type="match status" value="1"/>
</dbReference>
<sequence>MLNKTDPQIAALIKAEQKRQSQTLMLIPSENHTSCAVREAVGSLLQDKYCEGYPFKRYYQGQENYDKIEELCRERVRRAFGVPYCNVQPLSGAPANLAVYFALLKPGDKIMGLRVDQGGHITHGLKVNASGTFFNSVFYYVNEQGVIDYQALEEIALKEKPKIIIAGITSYPLALDFQRFSQIAQKSGALLMGDVSHVAGLILADVYPNPVPYCHVITTTTHKTLRGPRGALIMVTNKGLKSDPAMGDKIDKAVFPGLQGGPHENNIAGIAVALKEAQKPAFKKYGKQVVKNAAYLADCLKKGGLKLCAGGTNTHLLVIDLREFKITGNTIAGALEKGSIVVNRNNVPYDPNPPFYPSGIRLGTPAVTSQGMKEKEMKVIAGLIVDIIKDIIGLKNNLKLGLEDEKKKANRDKIIAQSAVVKKSQQKVKQLCAKFPLPKQY</sequence>